<sequence>MTKHLRLAAATSLMALVLSSCSVVASVFTPDPRDDLPLLEVAWTVEGEVPLIALDGAGTPENTSVTSGDRYFATYHGDGMTTGVQAVDLTSGTTLWKTGTNLLCGLSEPSPSGVLVAWQSGEGESMTCDTASALSADTGETLWTQRIDAPMHRGGLGPMSVGATDSTVTVPTACGILRLDAATGEALGHLPDSPCGDELDPGTSAITTGELIIVPGADSLAAFDADTGDEVWRTPGAAVDIEGVRSRDPLVLDMTVDGVAGIREVDVATGEIGAVIGRPLSAIHAGDFPIALTSGDEIVGSYENLIGGTGGTYGSSVRAWERASGEETFVWHAAGDELIGVDETGTYVGRTIDTDSSGGYAYWVMHRAPGGELESAGWIDDQVLEFAKVGDLLLVHGWADPGDDSDLQGAITTAYRLPTQGTDVEPPEPKGAPEPIAWADGDVRSDPTVDLCAQVEPSTLRELGIGEAADRPAPLGCAWEGGGVYLSAAATAYAPGTTDPVTGQEGELRSGAEQAQSALDGVRAAGGYSDVAGLGDEAIALTSETVGAPAHGELYAPPVSSAGVELVVREGNLLVAISVGSGETPTIFTPAPESALPISGARLEQIAIQAAGDVIVAADADPLDAPAVEDPIGVPDVCGTVTVEGIDDSPDPLASGTDPRASACLWQGDDQAAVGGYVYAAAYEAGPGPLSGITAADRAAAVYGASQGEPLEIDGADEAHLVRSPGSWDGAVRVVARSGDVVVIAQVSTHPEEASPEAASRALEQSTAEATRIVEELLAAR</sequence>
<dbReference type="InterPro" id="IPR002372">
    <property type="entry name" value="PQQ_rpt_dom"/>
</dbReference>
<proteinExistence type="predicted"/>
<reference evidence="3 4" key="1">
    <citation type="submission" date="2024-09" db="EMBL/GenBank/DDBJ databases">
        <authorList>
            <person name="Sun Q."/>
            <person name="Mori K."/>
        </authorList>
    </citation>
    <scope>NUCLEOTIDE SEQUENCE [LARGE SCALE GENOMIC DNA]</scope>
    <source>
        <strain evidence="3 4">CICC 10874</strain>
    </source>
</reference>
<evidence type="ECO:0000259" key="2">
    <source>
        <dbReference type="Pfam" id="PF13360"/>
    </source>
</evidence>
<dbReference type="EMBL" id="JBHLSV010000005">
    <property type="protein sequence ID" value="MFC0673318.1"/>
    <property type="molecule type" value="Genomic_DNA"/>
</dbReference>
<dbReference type="InterPro" id="IPR015943">
    <property type="entry name" value="WD40/YVTN_repeat-like_dom_sf"/>
</dbReference>
<keyword evidence="1" id="KW-0732">Signal</keyword>
<dbReference type="SUPFAM" id="SSF50998">
    <property type="entry name" value="Quinoprotein alcohol dehydrogenase-like"/>
    <property type="match status" value="1"/>
</dbReference>
<dbReference type="InterPro" id="IPR011047">
    <property type="entry name" value="Quinoprotein_ADH-like_sf"/>
</dbReference>
<dbReference type="PANTHER" id="PTHR34512">
    <property type="entry name" value="CELL SURFACE PROTEIN"/>
    <property type="match status" value="1"/>
</dbReference>
<dbReference type="Proteomes" id="UP001589793">
    <property type="component" value="Unassembled WGS sequence"/>
</dbReference>
<dbReference type="PANTHER" id="PTHR34512:SF30">
    <property type="entry name" value="OUTER MEMBRANE PROTEIN ASSEMBLY FACTOR BAMB"/>
    <property type="match status" value="1"/>
</dbReference>
<feature type="signal peptide" evidence="1">
    <location>
        <begin position="1"/>
        <end position="25"/>
    </location>
</feature>
<dbReference type="Gene3D" id="2.130.10.10">
    <property type="entry name" value="YVTN repeat-like/Quinoprotein amine dehydrogenase"/>
    <property type="match status" value="1"/>
</dbReference>
<dbReference type="PROSITE" id="PS51257">
    <property type="entry name" value="PROKAR_LIPOPROTEIN"/>
    <property type="match status" value="1"/>
</dbReference>
<evidence type="ECO:0000256" key="1">
    <source>
        <dbReference type="SAM" id="SignalP"/>
    </source>
</evidence>
<name>A0ABV6RBS5_9MICO</name>
<feature type="domain" description="Pyrrolo-quinoline quinone repeat" evidence="2">
    <location>
        <begin position="84"/>
        <end position="242"/>
    </location>
</feature>
<evidence type="ECO:0000313" key="3">
    <source>
        <dbReference type="EMBL" id="MFC0673318.1"/>
    </source>
</evidence>
<feature type="chain" id="PRO_5045336914" evidence="1">
    <location>
        <begin position="26"/>
        <end position="781"/>
    </location>
</feature>
<protein>
    <submittedName>
        <fullName evidence="3">PQQ-binding-like beta-propeller repeat protein</fullName>
    </submittedName>
</protein>
<keyword evidence="4" id="KW-1185">Reference proteome</keyword>
<organism evidence="3 4">
    <name type="scientific">Brachybacterium hainanense</name>
    <dbReference type="NCBI Taxonomy" id="1541174"/>
    <lineage>
        <taxon>Bacteria</taxon>
        <taxon>Bacillati</taxon>
        <taxon>Actinomycetota</taxon>
        <taxon>Actinomycetes</taxon>
        <taxon>Micrococcales</taxon>
        <taxon>Dermabacteraceae</taxon>
        <taxon>Brachybacterium</taxon>
    </lineage>
</organism>
<accession>A0ABV6RBS5</accession>
<gene>
    <name evidence="3" type="ORF">ACFFF6_05025</name>
</gene>
<evidence type="ECO:0000313" key="4">
    <source>
        <dbReference type="Proteomes" id="UP001589793"/>
    </source>
</evidence>
<comment type="caution">
    <text evidence="3">The sequence shown here is derived from an EMBL/GenBank/DDBJ whole genome shotgun (WGS) entry which is preliminary data.</text>
</comment>
<dbReference type="RefSeq" id="WP_376978798.1">
    <property type="nucleotide sequence ID" value="NZ_JBHLSV010000005.1"/>
</dbReference>
<dbReference type="Pfam" id="PF13360">
    <property type="entry name" value="PQQ_2"/>
    <property type="match status" value="1"/>
</dbReference>